<evidence type="ECO:0000259" key="8">
    <source>
        <dbReference type="PROSITE" id="PS50192"/>
    </source>
</evidence>
<evidence type="ECO:0000313" key="10">
    <source>
        <dbReference type="Proteomes" id="UP000232323"/>
    </source>
</evidence>
<feature type="domain" description="T-SNARE coiled-coil homology" evidence="8">
    <location>
        <begin position="34"/>
        <end position="96"/>
    </location>
</feature>
<reference evidence="9 10" key="1">
    <citation type="submission" date="2017-08" db="EMBL/GenBank/DDBJ databases">
        <title>Acidophilic green algal genome provides insights into adaptation to an acidic environment.</title>
        <authorList>
            <person name="Hirooka S."/>
            <person name="Hirose Y."/>
            <person name="Kanesaki Y."/>
            <person name="Higuchi S."/>
            <person name="Fujiwara T."/>
            <person name="Onuma R."/>
            <person name="Era A."/>
            <person name="Ohbayashi R."/>
            <person name="Uzuka A."/>
            <person name="Nozaki H."/>
            <person name="Yoshikawa H."/>
            <person name="Miyagishima S.Y."/>
        </authorList>
    </citation>
    <scope>NUCLEOTIDE SEQUENCE [LARGE SCALE GENOMIC DNA]</scope>
    <source>
        <strain evidence="9 10">NIES-2499</strain>
    </source>
</reference>
<comment type="subcellular location">
    <subcellularLocation>
        <location evidence="1">Membrane</location>
        <topology evidence="1">Single-pass membrane protein</topology>
    </subcellularLocation>
</comment>
<accession>A0A250WTH2</accession>
<dbReference type="AlphaFoldDB" id="A0A250WTH2"/>
<keyword evidence="4" id="KW-0653">Protein transport</keyword>
<keyword evidence="3 7" id="KW-0812">Transmembrane</keyword>
<evidence type="ECO:0000256" key="3">
    <source>
        <dbReference type="ARBA" id="ARBA00022692"/>
    </source>
</evidence>
<dbReference type="Proteomes" id="UP000232323">
    <property type="component" value="Unassembled WGS sequence"/>
</dbReference>
<dbReference type="GO" id="GO:0016020">
    <property type="term" value="C:membrane"/>
    <property type="evidence" value="ECO:0007669"/>
    <property type="project" value="UniProtKB-SubCell"/>
</dbReference>
<evidence type="ECO:0000256" key="4">
    <source>
        <dbReference type="ARBA" id="ARBA00022927"/>
    </source>
</evidence>
<sequence>MRNRKSEDLYCRNSIADTFMGFNGRGRGGRVDVESLEKDNEKGLDSLAERVGLLKAATMGIKGEVDSHHGILDNMDTGMFSARGMLGSVGEKFKLVLNGKQGRNTFLFAVVSILGLFFLWYIMHGRA</sequence>
<evidence type="ECO:0000256" key="7">
    <source>
        <dbReference type="SAM" id="Phobius"/>
    </source>
</evidence>
<dbReference type="Gene3D" id="1.20.5.110">
    <property type="match status" value="1"/>
</dbReference>
<keyword evidence="6 7" id="KW-0472">Membrane</keyword>
<dbReference type="GO" id="GO:0012505">
    <property type="term" value="C:endomembrane system"/>
    <property type="evidence" value="ECO:0007669"/>
    <property type="project" value="UniProtKB-ARBA"/>
</dbReference>
<dbReference type="OrthoDB" id="261831at2759"/>
<gene>
    <name evidence="9" type="ORF">CEUSTIGMA_g1281.t1</name>
</gene>
<evidence type="ECO:0000313" key="9">
    <source>
        <dbReference type="EMBL" id="GAX73830.1"/>
    </source>
</evidence>
<dbReference type="PANTHER" id="PTHR12791">
    <property type="entry name" value="GOLGI SNARE BET1-RELATED"/>
    <property type="match status" value="1"/>
</dbReference>
<feature type="transmembrane region" description="Helical" evidence="7">
    <location>
        <begin position="104"/>
        <end position="123"/>
    </location>
</feature>
<evidence type="ECO:0000256" key="1">
    <source>
        <dbReference type="ARBA" id="ARBA00004167"/>
    </source>
</evidence>
<dbReference type="GO" id="GO:0005737">
    <property type="term" value="C:cytoplasm"/>
    <property type="evidence" value="ECO:0007669"/>
    <property type="project" value="UniProtKB-ARBA"/>
</dbReference>
<organism evidence="9 10">
    <name type="scientific">Chlamydomonas eustigma</name>
    <dbReference type="NCBI Taxonomy" id="1157962"/>
    <lineage>
        <taxon>Eukaryota</taxon>
        <taxon>Viridiplantae</taxon>
        <taxon>Chlorophyta</taxon>
        <taxon>core chlorophytes</taxon>
        <taxon>Chlorophyceae</taxon>
        <taxon>CS clade</taxon>
        <taxon>Chlamydomonadales</taxon>
        <taxon>Chlamydomonadaceae</taxon>
        <taxon>Chlamydomonas</taxon>
    </lineage>
</organism>
<protein>
    <recommendedName>
        <fullName evidence="8">t-SNARE coiled-coil homology domain-containing protein</fullName>
    </recommendedName>
</protein>
<keyword evidence="2" id="KW-0813">Transport</keyword>
<name>A0A250WTH2_9CHLO</name>
<evidence type="ECO:0000256" key="2">
    <source>
        <dbReference type="ARBA" id="ARBA00022448"/>
    </source>
</evidence>
<proteinExistence type="predicted"/>
<keyword evidence="10" id="KW-1185">Reference proteome</keyword>
<evidence type="ECO:0000256" key="5">
    <source>
        <dbReference type="ARBA" id="ARBA00022989"/>
    </source>
</evidence>
<evidence type="ECO:0000256" key="6">
    <source>
        <dbReference type="ARBA" id="ARBA00023136"/>
    </source>
</evidence>
<dbReference type="PROSITE" id="PS50192">
    <property type="entry name" value="T_SNARE"/>
    <property type="match status" value="1"/>
</dbReference>
<dbReference type="InterPro" id="IPR000727">
    <property type="entry name" value="T_SNARE_dom"/>
</dbReference>
<dbReference type="GO" id="GO:0015031">
    <property type="term" value="P:protein transport"/>
    <property type="evidence" value="ECO:0007669"/>
    <property type="project" value="UniProtKB-KW"/>
</dbReference>
<dbReference type="EMBL" id="BEGY01000005">
    <property type="protein sequence ID" value="GAX73830.1"/>
    <property type="molecule type" value="Genomic_DNA"/>
</dbReference>
<dbReference type="STRING" id="1157962.A0A250WTH2"/>
<comment type="caution">
    <text evidence="9">The sequence shown here is derived from an EMBL/GenBank/DDBJ whole genome shotgun (WGS) entry which is preliminary data.</text>
</comment>
<dbReference type="SUPFAM" id="SSF58038">
    <property type="entry name" value="SNARE fusion complex"/>
    <property type="match status" value="1"/>
</dbReference>
<keyword evidence="5 7" id="KW-1133">Transmembrane helix</keyword>